<keyword evidence="4" id="KW-1185">Reference proteome</keyword>
<name>A0ABR7U9V3_9BRAD</name>
<dbReference type="InterPro" id="IPR036844">
    <property type="entry name" value="Hint_dom_sf"/>
</dbReference>
<feature type="region of interest" description="Disordered" evidence="1">
    <location>
        <begin position="1"/>
        <end position="20"/>
    </location>
</feature>
<dbReference type="PROSITE" id="PS51318">
    <property type="entry name" value="TAT"/>
    <property type="match status" value="1"/>
</dbReference>
<feature type="compositionally biased region" description="Basic and acidic residues" evidence="1">
    <location>
        <begin position="1"/>
        <end position="16"/>
    </location>
</feature>
<protein>
    <submittedName>
        <fullName evidence="3">Hint domain-containing protein</fullName>
    </submittedName>
</protein>
<sequence length="248" mass="26804">MIDESGRQVTPTERKSTTTRRQMLAGQAKALIAIGATVLTATAAKAAPRPPCFLRGTKLSSARGELSVETIAVGDQLLTASGAFRPVAWVGSWLGQKRAGEAWSKQMRPVRIKQSALAPNVPYEDLLVSQGHAIFIDGLLVPAGELVNGTTILLETAEQTDRLEYFHVKLASHDVVLAAGAPVETLLRHPAVATDIEGRRIQTEPYCAPVVCKSLGGVLWSRSRRVVAPLFGPQKLDVIRERLMRQPS</sequence>
<evidence type="ECO:0000256" key="1">
    <source>
        <dbReference type="SAM" id="MobiDB-lite"/>
    </source>
</evidence>
<feature type="domain" description="Hedgehog/Intein (Hint)" evidence="2">
    <location>
        <begin position="51"/>
        <end position="188"/>
    </location>
</feature>
<dbReference type="Pfam" id="PF13403">
    <property type="entry name" value="Hint_2"/>
    <property type="match status" value="1"/>
</dbReference>
<dbReference type="Proteomes" id="UP000639516">
    <property type="component" value="Unassembled WGS sequence"/>
</dbReference>
<evidence type="ECO:0000313" key="3">
    <source>
        <dbReference type="EMBL" id="MBC9980770.1"/>
    </source>
</evidence>
<reference evidence="3 4" key="1">
    <citation type="journal article" date="2020" name="Arch. Microbiol.">
        <title>Bradyrhizobium campsiandrae sp. nov., a nitrogen-fixing bacterial strain isolated from a native leguminous tree from the Amazon adapted to flooded conditions.</title>
        <authorList>
            <person name="Cabral Michel D."/>
            <person name="Martins da Costa E."/>
            <person name="Azarias Guimaraes A."/>
            <person name="Soares de Carvalho T."/>
            <person name="Santos de Castro Caputo P."/>
            <person name="Willems A."/>
            <person name="de Souza Moreira F.M."/>
        </authorList>
    </citation>
    <scope>NUCLEOTIDE SEQUENCE [LARGE SCALE GENOMIC DNA]</scope>
    <source>
        <strain evidence="4">INPA 384B</strain>
    </source>
</reference>
<evidence type="ECO:0000259" key="2">
    <source>
        <dbReference type="Pfam" id="PF13403"/>
    </source>
</evidence>
<dbReference type="InterPro" id="IPR028992">
    <property type="entry name" value="Hedgehog/Intein_dom"/>
</dbReference>
<proteinExistence type="predicted"/>
<dbReference type="EMBL" id="JAATTO010000030">
    <property type="protein sequence ID" value="MBC9980770.1"/>
    <property type="molecule type" value="Genomic_DNA"/>
</dbReference>
<dbReference type="SUPFAM" id="SSF51294">
    <property type="entry name" value="Hedgehog/intein (Hint) domain"/>
    <property type="match status" value="1"/>
</dbReference>
<comment type="caution">
    <text evidence="3">The sequence shown here is derived from an EMBL/GenBank/DDBJ whole genome shotgun (WGS) entry which is preliminary data.</text>
</comment>
<accession>A0ABR7U9V3</accession>
<dbReference type="RefSeq" id="WP_188102230.1">
    <property type="nucleotide sequence ID" value="NZ_JAANIH010000025.1"/>
</dbReference>
<evidence type="ECO:0000313" key="4">
    <source>
        <dbReference type="Proteomes" id="UP000639516"/>
    </source>
</evidence>
<dbReference type="InterPro" id="IPR006311">
    <property type="entry name" value="TAT_signal"/>
</dbReference>
<organism evidence="3 4">
    <name type="scientific">Bradyrhizobium campsiandrae</name>
    <dbReference type="NCBI Taxonomy" id="1729892"/>
    <lineage>
        <taxon>Bacteria</taxon>
        <taxon>Pseudomonadati</taxon>
        <taxon>Pseudomonadota</taxon>
        <taxon>Alphaproteobacteria</taxon>
        <taxon>Hyphomicrobiales</taxon>
        <taxon>Nitrobacteraceae</taxon>
        <taxon>Bradyrhizobium</taxon>
    </lineage>
</organism>
<gene>
    <name evidence="3" type="ORF">HA482_21445</name>
</gene>